<dbReference type="Proteomes" id="UP000264036">
    <property type="component" value="Unassembled WGS sequence"/>
</dbReference>
<dbReference type="PANTHER" id="PTHR30619">
    <property type="entry name" value="DNA INTERNALIZATION/COMPETENCE PROTEIN COMEC/REC2"/>
    <property type="match status" value="1"/>
</dbReference>
<evidence type="ECO:0000256" key="5">
    <source>
        <dbReference type="ARBA" id="ARBA00023136"/>
    </source>
</evidence>
<dbReference type="Pfam" id="PF13567">
    <property type="entry name" value="DUF4131"/>
    <property type="match status" value="1"/>
</dbReference>
<dbReference type="PANTHER" id="PTHR30619:SF1">
    <property type="entry name" value="RECOMBINATION PROTEIN 2"/>
    <property type="match status" value="1"/>
</dbReference>
<dbReference type="SMART" id="SM00849">
    <property type="entry name" value="Lactamase_B"/>
    <property type="match status" value="1"/>
</dbReference>
<feature type="transmembrane region" description="Helical" evidence="6">
    <location>
        <begin position="40"/>
        <end position="60"/>
    </location>
</feature>
<protein>
    <submittedName>
        <fullName evidence="8">DNA internalization-related competence protein ComEC/Rec2</fullName>
    </submittedName>
</protein>
<evidence type="ECO:0000256" key="6">
    <source>
        <dbReference type="SAM" id="Phobius"/>
    </source>
</evidence>
<dbReference type="EMBL" id="DOEK01000029">
    <property type="protein sequence ID" value="HBP30365.1"/>
    <property type="molecule type" value="Genomic_DNA"/>
</dbReference>
<feature type="transmembrane region" description="Helical" evidence="6">
    <location>
        <begin position="143"/>
        <end position="167"/>
    </location>
</feature>
<dbReference type="GO" id="GO:0030420">
    <property type="term" value="P:establishment of competence for transformation"/>
    <property type="evidence" value="ECO:0007669"/>
    <property type="project" value="InterPro"/>
</dbReference>
<dbReference type="InterPro" id="IPR004477">
    <property type="entry name" value="ComEC_N"/>
</dbReference>
<feature type="transmembrane region" description="Helical" evidence="6">
    <location>
        <begin position="512"/>
        <end position="532"/>
    </location>
</feature>
<keyword evidence="3 6" id="KW-0812">Transmembrane</keyword>
<dbReference type="SUPFAM" id="SSF56281">
    <property type="entry name" value="Metallo-hydrolase/oxidoreductase"/>
    <property type="match status" value="1"/>
</dbReference>
<dbReference type="InterPro" id="IPR004797">
    <property type="entry name" value="Competence_ComEC/Rec2"/>
</dbReference>
<feature type="transmembrane region" description="Helical" evidence="6">
    <location>
        <begin position="449"/>
        <end position="482"/>
    </location>
</feature>
<dbReference type="InterPro" id="IPR036866">
    <property type="entry name" value="RibonucZ/Hydroxyglut_hydro"/>
</dbReference>
<feature type="domain" description="Metallo-beta-lactamase" evidence="7">
    <location>
        <begin position="658"/>
        <end position="865"/>
    </location>
</feature>
<feature type="transmembrane region" description="Helical" evidence="6">
    <location>
        <begin position="606"/>
        <end position="639"/>
    </location>
</feature>
<keyword evidence="2" id="KW-1003">Cell membrane</keyword>
<dbReference type="Pfam" id="PF03772">
    <property type="entry name" value="Competence"/>
    <property type="match status" value="1"/>
</dbReference>
<dbReference type="NCBIfam" id="TIGR00361">
    <property type="entry name" value="ComEC_Rec2"/>
    <property type="match status" value="1"/>
</dbReference>
<evidence type="ECO:0000313" key="8">
    <source>
        <dbReference type="EMBL" id="HBP30365.1"/>
    </source>
</evidence>
<keyword evidence="4 6" id="KW-1133">Transmembrane helix</keyword>
<dbReference type="InterPro" id="IPR035681">
    <property type="entry name" value="ComA-like_MBL"/>
</dbReference>
<feature type="transmembrane region" description="Helical" evidence="6">
    <location>
        <begin position="538"/>
        <end position="563"/>
    </location>
</feature>
<gene>
    <name evidence="8" type="ORF">DD666_13210</name>
</gene>
<accession>A0A356LIM3</accession>
<keyword evidence="5 6" id="KW-0472">Membrane</keyword>
<proteinExistence type="predicted"/>
<dbReference type="CDD" id="cd07731">
    <property type="entry name" value="ComA-like_MBL-fold"/>
    <property type="match status" value="1"/>
</dbReference>
<evidence type="ECO:0000256" key="3">
    <source>
        <dbReference type="ARBA" id="ARBA00022692"/>
    </source>
</evidence>
<evidence type="ECO:0000256" key="4">
    <source>
        <dbReference type="ARBA" id="ARBA00022989"/>
    </source>
</evidence>
<comment type="subcellular location">
    <subcellularLocation>
        <location evidence="1">Cell membrane</location>
        <topology evidence="1">Multi-pass membrane protein</topology>
    </subcellularLocation>
</comment>
<dbReference type="GO" id="GO:0005886">
    <property type="term" value="C:plasma membrane"/>
    <property type="evidence" value="ECO:0007669"/>
    <property type="project" value="UniProtKB-SubCell"/>
</dbReference>
<reference evidence="8 9" key="1">
    <citation type="journal article" date="2018" name="Nat. Biotechnol.">
        <title>A standardized bacterial taxonomy based on genome phylogeny substantially revises the tree of life.</title>
        <authorList>
            <person name="Parks D.H."/>
            <person name="Chuvochina M."/>
            <person name="Waite D.W."/>
            <person name="Rinke C."/>
            <person name="Skarshewski A."/>
            <person name="Chaumeil P.A."/>
            <person name="Hugenholtz P."/>
        </authorList>
    </citation>
    <scope>NUCLEOTIDE SEQUENCE [LARGE SCALE GENOMIC DNA]</scope>
    <source>
        <strain evidence="8">UBA10707</strain>
    </source>
</reference>
<sequence>MHARATLSVFHRSPLECATQCSPARGTLPASAPEPVAHRLHLPAFVWIFCFSLGIAIVQWCPVLPSVRVLIPVWLACLCICWSLKASSRVSSKGFRPPQVSLLQRVSAANRATQGNARHHTDSCIDNRTDSNKDIRLCRFMPILIRVALPLSVLGLCVLSGMLYSVWRAHWRLADSLDRRLENRPLSVQVQVTGLPRDLINGWAFEARIVAGALAQRVPERVLLRWYTGARTGPFTPPQRPAAGLPDLRPGQLWQMTVKLKHNHGLRNFHGFDYDAFLFAAGVRASGTVIGSGRLLRDEVCGAWGPCIERARFSLRRALDQVLQGKRYGPVIIALVMGDQNGISNDDWQVFNLTGITHLVSISGSHITMLAALGSLGVFRLWRRLRLQGKQLAERRPAQIVAASAGLLVAATYSVLAGWGVPAQRTFMMLAIFWLSVVWRARIKSVTLLALAALCILVLDPWAVLSIGFCLSFAAIASLMLWGSRSKQHVSATPALVVSGLQRLWDAAKMQLFMSVALAPLLIGLFQQYAFVSPLVNAFAIPVIGGLVTPLALLLAVLCATGLWPSAAVWLADGVHWLLETVLVAAHGLAGIEWATPDFPAVPSHWIALGMLGLFVFVLPKGIPGRALGLVLLIPVLFFRPPRPLAGDWFMTVLDVGQGAAVLVSTQQHHLLFDTGVRSSANSDSGSQVVVPYLRAVGIDALDELIISHSDIDHAGGAGSVLQQVNVKHAYASFALNHYLEREQDALQRNLLVKNPQATFDYCRRDVSFEYDGVQFRFYHPSEIKGMPAKADNDHSCVLRIQGRHHSALLTGDIGAAVEARLLQAPSPIPATDVIMAPHHGSASSSSMALVQAMQPILAFAQAGYLNRYGHPASDVATRWRNAAQLYLDTIAAGAIQIRSGANGLWVNCARASRQRYWDGF</sequence>
<feature type="transmembrane region" description="Helical" evidence="6">
    <location>
        <begin position="575"/>
        <end position="594"/>
    </location>
</feature>
<organism evidence="8 9">
    <name type="scientific">Advenella kashmirensis</name>
    <dbReference type="NCBI Taxonomy" id="310575"/>
    <lineage>
        <taxon>Bacteria</taxon>
        <taxon>Pseudomonadati</taxon>
        <taxon>Pseudomonadota</taxon>
        <taxon>Betaproteobacteria</taxon>
        <taxon>Burkholderiales</taxon>
        <taxon>Alcaligenaceae</taxon>
    </lineage>
</organism>
<name>A0A356LIM3_9BURK</name>
<comment type="caution">
    <text evidence="8">The sequence shown here is derived from an EMBL/GenBank/DDBJ whole genome shotgun (WGS) entry which is preliminary data.</text>
</comment>
<dbReference type="InterPro" id="IPR001279">
    <property type="entry name" value="Metallo-B-lactamas"/>
</dbReference>
<feature type="transmembrane region" description="Helical" evidence="6">
    <location>
        <begin position="356"/>
        <end position="379"/>
    </location>
</feature>
<evidence type="ECO:0000259" key="7">
    <source>
        <dbReference type="SMART" id="SM00849"/>
    </source>
</evidence>
<dbReference type="InterPro" id="IPR052159">
    <property type="entry name" value="Competence_DNA_uptake"/>
</dbReference>
<evidence type="ECO:0000313" key="9">
    <source>
        <dbReference type="Proteomes" id="UP000264036"/>
    </source>
</evidence>
<evidence type="ECO:0000256" key="1">
    <source>
        <dbReference type="ARBA" id="ARBA00004651"/>
    </source>
</evidence>
<dbReference type="NCBIfam" id="TIGR00360">
    <property type="entry name" value="ComEC_N-term"/>
    <property type="match status" value="1"/>
</dbReference>
<dbReference type="Gene3D" id="3.60.15.10">
    <property type="entry name" value="Ribonuclease Z/Hydroxyacylglutathione hydrolase-like"/>
    <property type="match status" value="1"/>
</dbReference>
<feature type="transmembrane region" description="Helical" evidence="6">
    <location>
        <begin position="400"/>
        <end position="420"/>
    </location>
</feature>
<dbReference type="InterPro" id="IPR025405">
    <property type="entry name" value="DUF4131"/>
</dbReference>
<dbReference type="Pfam" id="PF00753">
    <property type="entry name" value="Lactamase_B"/>
    <property type="match status" value="1"/>
</dbReference>
<evidence type="ECO:0000256" key="2">
    <source>
        <dbReference type="ARBA" id="ARBA00022475"/>
    </source>
</evidence>
<dbReference type="AlphaFoldDB" id="A0A356LIM3"/>